<sequence>QYSEQQYEQQTMDWLIQTYMEQLQQLITHCCSAEAGGYTPSDFPLAKIDQEVLDQLTEKYPAIEQIYPLAPLQEGMLFQSMYSKNDQVGGDYIVQMVFTLKGELNQQAWEEAWHDVVQRFAVFRTAYLWEGVQQPLQLVVPNVTYAFEKQDWRIFTSVEIERNWHQLVQSDRKQGFQLDQPGLTRLHFIQIDEDHYRLLWTYHHLLLDGWSMSLVLNQVWKNYLRRADGASIEIEKEVPYERYLNWLQNQNQEAAKTYWQKKLSSKETTTWISSAPASNQARATDVKINRLSKEMTDRLQQFARQHKLTISTVLQAAWSLLLGTYSGEEYVRYGIAVAGRPPTLEHVEKIVGLFINTLPVSCRFNGEIDLLTLCRKIQQEQLEMRQHEHCSLIDIQGWSGIPRNQSLIHHLFAYENYLEMDRLEQPHLQIKEIQGLEQTEYSLCLVTAPGDELFVKWMYDRQYFHATEIEQLHQHWVSLLEQFTSSPTQTIESLTIIDPEQQEDQLTGDHLDVTDQSTKLPYRLVEQIAENHPNVIALRTQDRVYSYRQLNEAANRLAHFLRKEGVRAETKVVLYLERSCELVIGQLAVHKAGGIFIPVDPNHPIRRLHEVITDAQATWLLTQKRFDESVQSLDVQTLVLDEAEEAWGKESSENLSTDVDEDQLAYLIYTSGSTGRPKGVEITHKALFNLVHWHQERYQMDTKDRMSFIAGVGFDASIWEIWPTLASGSSLHIPEEDVRIQPELLQEWLLNEAITYSFLPTPLMEQMFSLSWGSAGSLRAFLTGGDQLRQYPKSTFPIPVVNHYGPTENTVVTTAVALTPIGEEQMTTLPPIGQAIANVKLYVLNQHQQPVPQGVKGELYIGGASLARGYHGQPEMTAERFVHHPIYGRLFRTGDQVRLAANGNLEFLGRLDQQVKIRGMRMELGEIEARLSQLPEIKECVVTVHDDQLIAYAVLSSDQSFAWQQELRKQLPTYMIPQQLISLEKIPLTPNGKIDRQALPKPEKMDSEKYVAPRTPMERKMAEIWSEVLQKDKIGLHDHFFLLGGHSLLATQAVTRMNEVFRQEIPLKYLFENPTIAQLVEQIKQDLFAKLTTS</sequence>
<reference evidence="7 8" key="1">
    <citation type="submission" date="2016-11" db="EMBL/GenBank/DDBJ databases">
        <authorList>
            <person name="Jaros S."/>
            <person name="Januszkiewicz K."/>
            <person name="Wedrychowicz H."/>
        </authorList>
    </citation>
    <scope>NUCLEOTIDE SEQUENCE [LARGE SCALE GENOMIC DNA]</scope>
    <source>
        <strain evidence="7 8">DSM 44666</strain>
    </source>
</reference>
<dbReference type="STRING" id="112248.SAMN05444392_1282"/>
<dbReference type="Gene3D" id="3.30.300.30">
    <property type="match status" value="1"/>
</dbReference>
<name>A0A1M5BMU5_9BACL</name>
<comment type="similarity">
    <text evidence="2">Belongs to the ATP-dependent AMP-binding enzyme family.</text>
</comment>
<dbReference type="PANTHER" id="PTHR45527:SF1">
    <property type="entry name" value="FATTY ACID SYNTHASE"/>
    <property type="match status" value="1"/>
</dbReference>
<dbReference type="Gene3D" id="3.40.50.980">
    <property type="match status" value="2"/>
</dbReference>
<evidence type="ECO:0000259" key="6">
    <source>
        <dbReference type="PROSITE" id="PS50075"/>
    </source>
</evidence>
<dbReference type="Gene3D" id="1.10.1200.10">
    <property type="entry name" value="ACP-like"/>
    <property type="match status" value="1"/>
</dbReference>
<dbReference type="Gene3D" id="3.30.559.10">
    <property type="entry name" value="Chloramphenicol acetyltransferase-like domain"/>
    <property type="match status" value="1"/>
</dbReference>
<keyword evidence="8" id="KW-1185">Reference proteome</keyword>
<dbReference type="Pfam" id="PF00668">
    <property type="entry name" value="Condensation"/>
    <property type="match status" value="1"/>
</dbReference>
<dbReference type="FunFam" id="3.30.300.30:FF:000010">
    <property type="entry name" value="Enterobactin synthetase component F"/>
    <property type="match status" value="1"/>
</dbReference>
<dbReference type="InterPro" id="IPR000873">
    <property type="entry name" value="AMP-dep_synth/lig_dom"/>
</dbReference>
<dbReference type="Pfam" id="PF00501">
    <property type="entry name" value="AMP-binding"/>
    <property type="match status" value="1"/>
</dbReference>
<dbReference type="SUPFAM" id="SSF47336">
    <property type="entry name" value="ACP-like"/>
    <property type="match status" value="1"/>
</dbReference>
<keyword evidence="4" id="KW-0597">Phosphoprotein</keyword>
<dbReference type="GO" id="GO:0008610">
    <property type="term" value="P:lipid biosynthetic process"/>
    <property type="evidence" value="ECO:0007669"/>
    <property type="project" value="UniProtKB-ARBA"/>
</dbReference>
<feature type="non-terminal residue" evidence="7">
    <location>
        <position position="1"/>
    </location>
</feature>
<dbReference type="Pfam" id="PF00550">
    <property type="entry name" value="PP-binding"/>
    <property type="match status" value="1"/>
</dbReference>
<keyword evidence="3" id="KW-0596">Phosphopantetheine</keyword>
<dbReference type="EMBL" id="FQVL01000028">
    <property type="protein sequence ID" value="SHF43864.1"/>
    <property type="molecule type" value="Genomic_DNA"/>
</dbReference>
<evidence type="ECO:0000256" key="3">
    <source>
        <dbReference type="ARBA" id="ARBA00022450"/>
    </source>
</evidence>
<dbReference type="SUPFAM" id="SSF56801">
    <property type="entry name" value="Acetyl-CoA synthetase-like"/>
    <property type="match status" value="1"/>
</dbReference>
<dbReference type="CDD" id="cd05930">
    <property type="entry name" value="A_NRPS"/>
    <property type="match status" value="1"/>
</dbReference>
<dbReference type="InterPro" id="IPR023213">
    <property type="entry name" value="CAT-like_dom_sf"/>
</dbReference>
<evidence type="ECO:0000256" key="4">
    <source>
        <dbReference type="ARBA" id="ARBA00022553"/>
    </source>
</evidence>
<dbReference type="NCBIfam" id="TIGR01733">
    <property type="entry name" value="AA-adenyl-dom"/>
    <property type="match status" value="1"/>
</dbReference>
<keyword evidence="5" id="KW-0045">Antibiotic biosynthesis</keyword>
<dbReference type="InterPro" id="IPR006162">
    <property type="entry name" value="Ppantetheine_attach_site"/>
</dbReference>
<dbReference type="PROSITE" id="PS00455">
    <property type="entry name" value="AMP_BINDING"/>
    <property type="match status" value="1"/>
</dbReference>
<dbReference type="GO" id="GO:0043041">
    <property type="term" value="P:amino acid activation for nonribosomal peptide biosynthetic process"/>
    <property type="evidence" value="ECO:0007669"/>
    <property type="project" value="TreeGrafter"/>
</dbReference>
<dbReference type="SUPFAM" id="SSF52777">
    <property type="entry name" value="CoA-dependent acyltransferases"/>
    <property type="match status" value="2"/>
</dbReference>
<dbReference type="InterPro" id="IPR020845">
    <property type="entry name" value="AMP-binding_CS"/>
</dbReference>
<dbReference type="GO" id="GO:0044550">
    <property type="term" value="P:secondary metabolite biosynthetic process"/>
    <property type="evidence" value="ECO:0007669"/>
    <property type="project" value="TreeGrafter"/>
</dbReference>
<dbReference type="Gene3D" id="2.30.38.10">
    <property type="entry name" value="Luciferase, Domain 3"/>
    <property type="match status" value="1"/>
</dbReference>
<dbReference type="Proteomes" id="UP000184476">
    <property type="component" value="Unassembled WGS sequence"/>
</dbReference>
<dbReference type="InterPro" id="IPR009081">
    <property type="entry name" value="PP-bd_ACP"/>
</dbReference>
<comment type="cofactor">
    <cofactor evidence="1">
        <name>pantetheine 4'-phosphate</name>
        <dbReference type="ChEBI" id="CHEBI:47942"/>
    </cofactor>
</comment>
<evidence type="ECO:0000313" key="7">
    <source>
        <dbReference type="EMBL" id="SHF43864.1"/>
    </source>
</evidence>
<dbReference type="GO" id="GO:0005737">
    <property type="term" value="C:cytoplasm"/>
    <property type="evidence" value="ECO:0007669"/>
    <property type="project" value="TreeGrafter"/>
</dbReference>
<evidence type="ECO:0000256" key="1">
    <source>
        <dbReference type="ARBA" id="ARBA00001957"/>
    </source>
</evidence>
<dbReference type="Gene3D" id="3.30.559.30">
    <property type="entry name" value="Nonribosomal peptide synthetase, condensation domain"/>
    <property type="match status" value="1"/>
</dbReference>
<dbReference type="PROSITE" id="PS00012">
    <property type="entry name" value="PHOSPHOPANTETHEINE"/>
    <property type="match status" value="1"/>
</dbReference>
<dbReference type="InterPro" id="IPR010071">
    <property type="entry name" value="AA_adenyl_dom"/>
</dbReference>
<dbReference type="FunFam" id="3.40.50.980:FF:000001">
    <property type="entry name" value="Non-ribosomal peptide synthetase"/>
    <property type="match status" value="1"/>
</dbReference>
<dbReference type="InterPro" id="IPR025110">
    <property type="entry name" value="AMP-bd_C"/>
</dbReference>
<dbReference type="PROSITE" id="PS50075">
    <property type="entry name" value="CARRIER"/>
    <property type="match status" value="1"/>
</dbReference>
<accession>A0A1M5BMU5</accession>
<dbReference type="RefSeq" id="WP_139279204.1">
    <property type="nucleotide sequence ID" value="NZ_FQVL01000028.1"/>
</dbReference>
<dbReference type="GO" id="GO:0017000">
    <property type="term" value="P:antibiotic biosynthetic process"/>
    <property type="evidence" value="ECO:0007669"/>
    <property type="project" value="UniProtKB-KW"/>
</dbReference>
<dbReference type="InterPro" id="IPR045851">
    <property type="entry name" value="AMP-bd_C_sf"/>
</dbReference>
<gene>
    <name evidence="7" type="ORF">SAMN05444392_1282</name>
</gene>
<dbReference type="FunFam" id="1.10.1200.10:FF:000005">
    <property type="entry name" value="Nonribosomal peptide synthetase 1"/>
    <property type="match status" value="1"/>
</dbReference>
<evidence type="ECO:0000256" key="5">
    <source>
        <dbReference type="ARBA" id="ARBA00023194"/>
    </source>
</evidence>
<evidence type="ECO:0000313" key="8">
    <source>
        <dbReference type="Proteomes" id="UP000184476"/>
    </source>
</evidence>
<feature type="domain" description="Carrier" evidence="6">
    <location>
        <begin position="1012"/>
        <end position="1087"/>
    </location>
</feature>
<dbReference type="AlphaFoldDB" id="A0A1M5BMU5"/>
<dbReference type="PANTHER" id="PTHR45527">
    <property type="entry name" value="NONRIBOSOMAL PEPTIDE SYNTHETASE"/>
    <property type="match status" value="1"/>
</dbReference>
<dbReference type="Pfam" id="PF13193">
    <property type="entry name" value="AMP-binding_C"/>
    <property type="match status" value="1"/>
</dbReference>
<dbReference type="InterPro" id="IPR036736">
    <property type="entry name" value="ACP-like_sf"/>
</dbReference>
<dbReference type="GO" id="GO:0003824">
    <property type="term" value="F:catalytic activity"/>
    <property type="evidence" value="ECO:0007669"/>
    <property type="project" value="InterPro"/>
</dbReference>
<dbReference type="CDD" id="cd19543">
    <property type="entry name" value="DCL_NRPS"/>
    <property type="match status" value="1"/>
</dbReference>
<protein>
    <submittedName>
        <fullName evidence="7">Non-ribosomal peptide synthase domain TIGR01720/amino acid adenylation domain-containing protein</fullName>
    </submittedName>
</protein>
<dbReference type="InterPro" id="IPR001242">
    <property type="entry name" value="Condensation_dom"/>
</dbReference>
<evidence type="ECO:0000256" key="2">
    <source>
        <dbReference type="ARBA" id="ARBA00006432"/>
    </source>
</evidence>
<proteinExistence type="inferred from homology"/>
<dbReference type="OrthoDB" id="9765680at2"/>
<organism evidence="7 8">
    <name type="scientific">Seinonella peptonophila</name>
    <dbReference type="NCBI Taxonomy" id="112248"/>
    <lineage>
        <taxon>Bacteria</taxon>
        <taxon>Bacillati</taxon>
        <taxon>Bacillota</taxon>
        <taxon>Bacilli</taxon>
        <taxon>Bacillales</taxon>
        <taxon>Thermoactinomycetaceae</taxon>
        <taxon>Seinonella</taxon>
    </lineage>
</organism>
<dbReference type="GO" id="GO:0031177">
    <property type="term" value="F:phosphopantetheine binding"/>
    <property type="evidence" value="ECO:0007669"/>
    <property type="project" value="TreeGrafter"/>
</dbReference>